<dbReference type="Proteomes" id="UP000249447">
    <property type="component" value="Chromosome"/>
</dbReference>
<accession>A0A2U9TI42</accession>
<gene>
    <name evidence="2" type="ORF">C9I47_2087</name>
</gene>
<protein>
    <submittedName>
        <fullName evidence="2">Uncharacterized protein</fullName>
    </submittedName>
</protein>
<keyword evidence="1" id="KW-0732">Signal</keyword>
<dbReference type="AlphaFoldDB" id="A0A2U9TI42"/>
<organism evidence="2 3">
    <name type="scientific">Marilutibacter maris</name>
    <dbReference type="NCBI Taxonomy" id="1605891"/>
    <lineage>
        <taxon>Bacteria</taxon>
        <taxon>Pseudomonadati</taxon>
        <taxon>Pseudomonadota</taxon>
        <taxon>Gammaproteobacteria</taxon>
        <taxon>Lysobacterales</taxon>
        <taxon>Lysobacteraceae</taxon>
        <taxon>Marilutibacter</taxon>
    </lineage>
</organism>
<proteinExistence type="predicted"/>
<sequence>MKMGTRCKTFCVLSLPLLGLLSITDAHAQDVQGGCPELPADTGLTWEYQGMGDADFCRAMRDDGSEAFGMYISKDPAFEPKRSNRAEDGRIDGHQVVWYRSELAGKPDVIARETLLEVGKNRVAHIWVQAQDEQQLQESYQQTSTLRFDPQQRQLSSN</sequence>
<evidence type="ECO:0000256" key="1">
    <source>
        <dbReference type="SAM" id="SignalP"/>
    </source>
</evidence>
<dbReference type="KEGG" id="lmb:C9I47_2087"/>
<feature type="chain" id="PRO_5016124750" evidence="1">
    <location>
        <begin position="29"/>
        <end position="158"/>
    </location>
</feature>
<name>A0A2U9TI42_9GAMM</name>
<reference evidence="2 3" key="1">
    <citation type="submission" date="2018-05" db="EMBL/GenBank/DDBJ databases">
        <title>The complete genome of Lysobacter maris HZ9B, a marine bacterium antagonistic against terrestrial plant pathogens.</title>
        <authorList>
            <person name="Zhang X.-Q."/>
        </authorList>
    </citation>
    <scope>NUCLEOTIDE SEQUENCE [LARGE SCALE GENOMIC DNA]</scope>
    <source>
        <strain evidence="2 3">HZ9B</strain>
    </source>
</reference>
<feature type="signal peptide" evidence="1">
    <location>
        <begin position="1"/>
        <end position="28"/>
    </location>
</feature>
<keyword evidence="3" id="KW-1185">Reference proteome</keyword>
<dbReference type="RefSeq" id="WP_111266858.1">
    <property type="nucleotide sequence ID" value="NZ_CP029843.1"/>
</dbReference>
<dbReference type="OrthoDB" id="6023584at2"/>
<dbReference type="EMBL" id="CP029843">
    <property type="protein sequence ID" value="AWV07770.1"/>
    <property type="molecule type" value="Genomic_DNA"/>
</dbReference>
<evidence type="ECO:0000313" key="3">
    <source>
        <dbReference type="Proteomes" id="UP000249447"/>
    </source>
</evidence>
<evidence type="ECO:0000313" key="2">
    <source>
        <dbReference type="EMBL" id="AWV07770.1"/>
    </source>
</evidence>